<dbReference type="EMBL" id="JACCJZ010000004">
    <property type="protein sequence ID" value="NYZ61330.1"/>
    <property type="molecule type" value="Genomic_DNA"/>
</dbReference>
<accession>A0A7Z0QQU2</accession>
<organism evidence="4 5">
    <name type="scientific">Luteimonas deserti</name>
    <dbReference type="NCBI Taxonomy" id="2752306"/>
    <lineage>
        <taxon>Bacteria</taxon>
        <taxon>Pseudomonadati</taxon>
        <taxon>Pseudomonadota</taxon>
        <taxon>Gammaproteobacteria</taxon>
        <taxon>Lysobacterales</taxon>
        <taxon>Lysobacteraceae</taxon>
        <taxon>Luteimonas</taxon>
    </lineage>
</organism>
<dbReference type="InterPro" id="IPR000182">
    <property type="entry name" value="GNAT_dom"/>
</dbReference>
<keyword evidence="1 4" id="KW-0808">Transferase</keyword>
<evidence type="ECO:0000313" key="4">
    <source>
        <dbReference type="EMBL" id="NYZ61330.1"/>
    </source>
</evidence>
<name>A0A7Z0QQU2_9GAMM</name>
<evidence type="ECO:0000259" key="3">
    <source>
        <dbReference type="PROSITE" id="PS51186"/>
    </source>
</evidence>
<feature type="domain" description="N-acetyltransferase" evidence="3">
    <location>
        <begin position="27"/>
        <end position="182"/>
    </location>
</feature>
<sequence length="185" mass="20286">MTAGDALLAGTPDDGLQALPALAAQGLTIRRLCERDMAWLPALYASTREDEMSRLPWPDAMKHGFLAQQCAAQHRHYVAVFADAEFYVVCDGDRPVGRFYLQPTPPLHRIIDIALLPGARGRGVGTALIVASQRRAYAQGCGMELHVFHSNADAARLYARHGFVGVEGDPAASHRLMRWNRPEPS</sequence>
<evidence type="ECO:0000313" key="5">
    <source>
        <dbReference type="Proteomes" id="UP000589896"/>
    </source>
</evidence>
<dbReference type="Pfam" id="PF00583">
    <property type="entry name" value="Acetyltransf_1"/>
    <property type="match status" value="1"/>
</dbReference>
<dbReference type="Proteomes" id="UP000589896">
    <property type="component" value="Unassembled WGS sequence"/>
</dbReference>
<dbReference type="RefSeq" id="WP_180543101.1">
    <property type="nucleotide sequence ID" value="NZ_JACCJZ010000004.1"/>
</dbReference>
<keyword evidence="5" id="KW-1185">Reference proteome</keyword>
<protein>
    <submittedName>
        <fullName evidence="4">GNAT family N-acetyltransferase</fullName>
    </submittedName>
</protein>
<dbReference type="CDD" id="cd04301">
    <property type="entry name" value="NAT_SF"/>
    <property type="match status" value="1"/>
</dbReference>
<proteinExistence type="predicted"/>
<reference evidence="4 5" key="1">
    <citation type="submission" date="2020-07" db="EMBL/GenBank/DDBJ databases">
        <title>isolation of Luteimonas sp. SJ-16.</title>
        <authorList>
            <person name="Huang X.-X."/>
            <person name="Xu L."/>
            <person name="Sun J.-Q."/>
        </authorList>
    </citation>
    <scope>NUCLEOTIDE SEQUENCE [LARGE SCALE GENOMIC DNA]</scope>
    <source>
        <strain evidence="4 5">SJ-16</strain>
    </source>
</reference>
<evidence type="ECO:0000256" key="2">
    <source>
        <dbReference type="ARBA" id="ARBA00023315"/>
    </source>
</evidence>
<gene>
    <name evidence="4" type="ORF">H0E82_00935</name>
</gene>
<dbReference type="PANTHER" id="PTHR43877:SF2">
    <property type="entry name" value="AMINOALKYLPHOSPHONATE N-ACETYLTRANSFERASE-RELATED"/>
    <property type="match status" value="1"/>
</dbReference>
<evidence type="ECO:0000256" key="1">
    <source>
        <dbReference type="ARBA" id="ARBA00022679"/>
    </source>
</evidence>
<comment type="caution">
    <text evidence="4">The sequence shown here is derived from an EMBL/GenBank/DDBJ whole genome shotgun (WGS) entry which is preliminary data.</text>
</comment>
<dbReference type="Gene3D" id="3.40.630.30">
    <property type="match status" value="1"/>
</dbReference>
<dbReference type="AlphaFoldDB" id="A0A7Z0QQU2"/>
<dbReference type="GO" id="GO:0016747">
    <property type="term" value="F:acyltransferase activity, transferring groups other than amino-acyl groups"/>
    <property type="evidence" value="ECO:0007669"/>
    <property type="project" value="InterPro"/>
</dbReference>
<dbReference type="PROSITE" id="PS51186">
    <property type="entry name" value="GNAT"/>
    <property type="match status" value="1"/>
</dbReference>
<keyword evidence="2" id="KW-0012">Acyltransferase</keyword>
<dbReference type="PANTHER" id="PTHR43877">
    <property type="entry name" value="AMINOALKYLPHOSPHONATE N-ACETYLTRANSFERASE-RELATED-RELATED"/>
    <property type="match status" value="1"/>
</dbReference>
<dbReference type="SUPFAM" id="SSF55729">
    <property type="entry name" value="Acyl-CoA N-acyltransferases (Nat)"/>
    <property type="match status" value="1"/>
</dbReference>
<dbReference type="InterPro" id="IPR016181">
    <property type="entry name" value="Acyl_CoA_acyltransferase"/>
</dbReference>
<dbReference type="InterPro" id="IPR050832">
    <property type="entry name" value="Bact_Acetyltransf"/>
</dbReference>